<dbReference type="PANTHER" id="PTHR34322">
    <property type="entry name" value="TRANSPOSASE, Y1_TNP DOMAIN-CONTAINING"/>
    <property type="match status" value="1"/>
</dbReference>
<dbReference type="InterPro" id="IPR036515">
    <property type="entry name" value="Transposase_17_sf"/>
</dbReference>
<protein>
    <submittedName>
        <fullName evidence="2">Transposase</fullName>
    </submittedName>
</protein>
<dbReference type="EMBL" id="JAALLS010000001">
    <property type="protein sequence ID" value="NGP86800.1"/>
    <property type="molecule type" value="Genomic_DNA"/>
</dbReference>
<dbReference type="Gene3D" id="3.30.70.1290">
    <property type="entry name" value="Transposase IS200-like"/>
    <property type="match status" value="1"/>
</dbReference>
<name>A0A6M1TDM4_9BACT</name>
<accession>A0A6M1TDM4</accession>
<feature type="domain" description="Transposase IS200-like" evidence="1">
    <location>
        <begin position="3"/>
        <end position="121"/>
    </location>
</feature>
<dbReference type="SUPFAM" id="SSF143422">
    <property type="entry name" value="Transposase IS200-like"/>
    <property type="match status" value="1"/>
</dbReference>
<dbReference type="GO" id="GO:0006313">
    <property type="term" value="P:DNA transposition"/>
    <property type="evidence" value="ECO:0007669"/>
    <property type="project" value="InterPro"/>
</dbReference>
<dbReference type="GO" id="GO:0003677">
    <property type="term" value="F:DNA binding"/>
    <property type="evidence" value="ECO:0007669"/>
    <property type="project" value="InterPro"/>
</dbReference>
<dbReference type="PANTHER" id="PTHR34322:SF2">
    <property type="entry name" value="TRANSPOSASE IS200-LIKE DOMAIN-CONTAINING PROTEIN"/>
    <property type="match status" value="1"/>
</dbReference>
<proteinExistence type="predicted"/>
<keyword evidence="3" id="KW-1185">Reference proteome</keyword>
<dbReference type="SMART" id="SM01321">
    <property type="entry name" value="Y1_Tnp"/>
    <property type="match status" value="1"/>
</dbReference>
<sequence>MFEPGNLYHVYNRGNNREKIFFKPGNYQFFLDRYKKYLNEYIQTFAYCLLPNHFHLMIGTKDEIDTGKKVSEQFRKLFISYAQAINKQERRTGSLFQKNFKRKKVETQTQLTWLLYYIHRNPIHHGLDNQLDYRWSSYNALASQKMTYLDRESVHGWFGGRTAFINFHQQNKEIDIKKLQDELN</sequence>
<evidence type="ECO:0000259" key="1">
    <source>
        <dbReference type="SMART" id="SM01321"/>
    </source>
</evidence>
<organism evidence="2 3">
    <name type="scientific">Fodinibius halophilus</name>
    <dbReference type="NCBI Taxonomy" id="1736908"/>
    <lineage>
        <taxon>Bacteria</taxon>
        <taxon>Pseudomonadati</taxon>
        <taxon>Balneolota</taxon>
        <taxon>Balneolia</taxon>
        <taxon>Balneolales</taxon>
        <taxon>Balneolaceae</taxon>
        <taxon>Fodinibius</taxon>
    </lineage>
</organism>
<dbReference type="GO" id="GO:0004803">
    <property type="term" value="F:transposase activity"/>
    <property type="evidence" value="ECO:0007669"/>
    <property type="project" value="InterPro"/>
</dbReference>
<dbReference type="Proteomes" id="UP000479132">
    <property type="component" value="Unassembled WGS sequence"/>
</dbReference>
<dbReference type="AlphaFoldDB" id="A0A6M1TDM4"/>
<gene>
    <name evidence="2" type="ORF">G3569_00425</name>
</gene>
<evidence type="ECO:0000313" key="3">
    <source>
        <dbReference type="Proteomes" id="UP000479132"/>
    </source>
</evidence>
<dbReference type="InterPro" id="IPR002686">
    <property type="entry name" value="Transposase_17"/>
</dbReference>
<comment type="caution">
    <text evidence="2">The sequence shown here is derived from an EMBL/GenBank/DDBJ whole genome shotgun (WGS) entry which is preliminary data.</text>
</comment>
<reference evidence="2 3" key="1">
    <citation type="submission" date="2020-02" db="EMBL/GenBank/DDBJ databases">
        <title>Aliifodinibius halophilus 2W32, complete genome.</title>
        <authorList>
            <person name="Li Y."/>
            <person name="Wu S."/>
        </authorList>
    </citation>
    <scope>NUCLEOTIDE SEQUENCE [LARGE SCALE GENOMIC DNA]</scope>
    <source>
        <strain evidence="2 3">2W32</strain>
    </source>
</reference>
<dbReference type="Pfam" id="PF01797">
    <property type="entry name" value="Y1_Tnp"/>
    <property type="match status" value="1"/>
</dbReference>
<evidence type="ECO:0000313" key="2">
    <source>
        <dbReference type="EMBL" id="NGP86800.1"/>
    </source>
</evidence>